<reference evidence="3 4" key="1">
    <citation type="submission" date="2019-08" db="EMBL/GenBank/DDBJ databases">
        <title>In-depth cultivation of the pig gut microbiome towards novel bacterial diversity and tailored functional studies.</title>
        <authorList>
            <person name="Wylensek D."/>
            <person name="Hitch T.C.A."/>
            <person name="Clavel T."/>
        </authorList>
    </citation>
    <scope>NUCLEOTIDE SEQUENCE [LARGE SCALE GENOMIC DNA]</scope>
    <source>
        <strain evidence="3 4">CA-Schmier-601-WT-1</strain>
    </source>
</reference>
<keyword evidence="1 2" id="KW-0378">Hydrolase</keyword>
<dbReference type="GO" id="GO:0008664">
    <property type="term" value="F:RNA 2',3'-cyclic 3'-phosphodiesterase activity"/>
    <property type="evidence" value="ECO:0007669"/>
    <property type="project" value="UniProtKB-EC"/>
</dbReference>
<keyword evidence="4" id="KW-1185">Reference proteome</keyword>
<dbReference type="EC" id="3.1.4.58" evidence="2"/>
<feature type="active site" description="Proton donor" evidence="2">
    <location>
        <position position="49"/>
    </location>
</feature>
<feature type="short sequence motif" description="HXTX 2" evidence="2">
    <location>
        <begin position="142"/>
        <end position="145"/>
    </location>
</feature>
<dbReference type="InterPro" id="IPR004175">
    <property type="entry name" value="RNA_CPDase"/>
</dbReference>
<comment type="similarity">
    <text evidence="2">Belongs to the 2H phosphoesterase superfamily. ThpR family.</text>
</comment>
<dbReference type="AlphaFoldDB" id="A0A6N7XES1"/>
<dbReference type="HAMAP" id="MF_01940">
    <property type="entry name" value="RNA_CPDase"/>
    <property type="match status" value="1"/>
</dbReference>
<dbReference type="InterPro" id="IPR009097">
    <property type="entry name" value="Cyclic_Pdiesterase"/>
</dbReference>
<evidence type="ECO:0000256" key="1">
    <source>
        <dbReference type="ARBA" id="ARBA00022801"/>
    </source>
</evidence>
<dbReference type="NCBIfam" id="TIGR02258">
    <property type="entry name" value="2_5_ligase"/>
    <property type="match status" value="1"/>
</dbReference>
<comment type="caution">
    <text evidence="3">The sequence shown here is derived from an EMBL/GenBank/DDBJ whole genome shotgun (WGS) entry which is preliminary data.</text>
</comment>
<comment type="function">
    <text evidence="2">Hydrolyzes RNA 2',3'-cyclic phosphodiester to an RNA 2'-phosphomonoester.</text>
</comment>
<dbReference type="GO" id="GO:0004113">
    <property type="term" value="F:2',3'-cyclic-nucleotide 3'-phosphodiesterase activity"/>
    <property type="evidence" value="ECO:0007669"/>
    <property type="project" value="InterPro"/>
</dbReference>
<feature type="active site" description="Proton acceptor" evidence="2">
    <location>
        <position position="142"/>
    </location>
</feature>
<dbReference type="PANTHER" id="PTHR35561">
    <property type="entry name" value="RNA 2',3'-CYCLIC PHOSPHODIESTERASE"/>
    <property type="match status" value="1"/>
</dbReference>
<dbReference type="Proteomes" id="UP000469325">
    <property type="component" value="Unassembled WGS sequence"/>
</dbReference>
<protein>
    <recommendedName>
        <fullName evidence="2">RNA 2',3'-cyclic phosphodiesterase</fullName>
        <shortName evidence="2">RNA 2',3'-CPDase</shortName>
        <ecNumber evidence="2">3.1.4.58</ecNumber>
    </recommendedName>
</protein>
<dbReference type="PANTHER" id="PTHR35561:SF1">
    <property type="entry name" value="RNA 2',3'-CYCLIC PHOSPHODIESTERASE"/>
    <property type="match status" value="1"/>
</dbReference>
<organism evidence="3 4">
    <name type="scientific">Olsenella porci</name>
    <dbReference type="NCBI Taxonomy" id="2652279"/>
    <lineage>
        <taxon>Bacteria</taxon>
        <taxon>Bacillati</taxon>
        <taxon>Actinomycetota</taxon>
        <taxon>Coriobacteriia</taxon>
        <taxon>Coriobacteriales</taxon>
        <taxon>Atopobiaceae</taxon>
        <taxon>Olsenella</taxon>
    </lineage>
</organism>
<dbReference type="RefSeq" id="WP_154435372.1">
    <property type="nucleotide sequence ID" value="NZ_VUNC01000005.1"/>
</dbReference>
<feature type="short sequence motif" description="HXTX 1" evidence="2">
    <location>
        <begin position="49"/>
        <end position="52"/>
    </location>
</feature>
<dbReference type="Pfam" id="PF13563">
    <property type="entry name" value="2_5_RNA_ligase2"/>
    <property type="match status" value="1"/>
</dbReference>
<evidence type="ECO:0000256" key="2">
    <source>
        <dbReference type="HAMAP-Rule" id="MF_01940"/>
    </source>
</evidence>
<accession>A0A6N7XES1</accession>
<dbReference type="SUPFAM" id="SSF55144">
    <property type="entry name" value="LigT-like"/>
    <property type="match status" value="1"/>
</dbReference>
<dbReference type="Gene3D" id="3.90.1140.10">
    <property type="entry name" value="Cyclic phosphodiesterase"/>
    <property type="match status" value="1"/>
</dbReference>
<dbReference type="EMBL" id="VUNC01000005">
    <property type="protein sequence ID" value="MST72833.1"/>
    <property type="molecule type" value="Genomic_DNA"/>
</dbReference>
<sequence length="211" mass="22223">MADDAADGRTRLFLAVLPNERVRDELCHAQREVAPLLAKGRPTSRGNLHLTLAFIGMCDAGEREAAARALRVACGQSRPLSLALGGMGVFEHGRGGGVVWQGVADGPGLQGLARLQASLVQALADQGLGDRLPDTASQFCPHITLFRGARPKGGWQPVVGDGGEGRLSSPLAHPVGTLEFEVRSASLMWSHHPEGGELTYDELLRVPLGGA</sequence>
<evidence type="ECO:0000313" key="3">
    <source>
        <dbReference type="EMBL" id="MST72833.1"/>
    </source>
</evidence>
<name>A0A6N7XES1_9ACTN</name>
<evidence type="ECO:0000313" key="4">
    <source>
        <dbReference type="Proteomes" id="UP000469325"/>
    </source>
</evidence>
<gene>
    <name evidence="3" type="primary">thpR</name>
    <name evidence="3" type="ORF">FYJ68_06910</name>
</gene>
<comment type="catalytic activity">
    <reaction evidence="2">
        <text>a 3'-end 2',3'-cyclophospho-ribonucleotide-RNA + H2O = a 3'-end 2'-phospho-ribonucleotide-RNA + H(+)</text>
        <dbReference type="Rhea" id="RHEA:11828"/>
        <dbReference type="Rhea" id="RHEA-COMP:10464"/>
        <dbReference type="Rhea" id="RHEA-COMP:17353"/>
        <dbReference type="ChEBI" id="CHEBI:15377"/>
        <dbReference type="ChEBI" id="CHEBI:15378"/>
        <dbReference type="ChEBI" id="CHEBI:83064"/>
        <dbReference type="ChEBI" id="CHEBI:173113"/>
        <dbReference type="EC" id="3.1.4.58"/>
    </reaction>
</comment>
<proteinExistence type="inferred from homology"/>